<evidence type="ECO:0000256" key="4">
    <source>
        <dbReference type="ARBA" id="ARBA00022516"/>
    </source>
</evidence>
<comment type="caution">
    <text evidence="21">The sequence shown here is derived from an EMBL/GenBank/DDBJ whole genome shotgun (WGS) entry which is preliminary data.</text>
</comment>
<protein>
    <recommendedName>
        <fullName evidence="18">Delta(14)-sterol reductase</fullName>
        <ecNumber evidence="3">1.3.1.70</ecNumber>
    </recommendedName>
    <alternativeName>
        <fullName evidence="15">C-14 sterol reductase</fullName>
    </alternativeName>
    <alternativeName>
        <fullName evidence="16">Sterol C14-reductase</fullName>
    </alternativeName>
</protein>
<dbReference type="VEuPathDB" id="TriTrypDB:TCDM_06655"/>
<comment type="pathway">
    <text evidence="17">Steroid biosynthesis.</text>
</comment>
<evidence type="ECO:0000256" key="12">
    <source>
        <dbReference type="ARBA" id="ARBA00023136"/>
    </source>
</evidence>
<feature type="transmembrane region" description="Helical" evidence="20">
    <location>
        <begin position="293"/>
        <end position="311"/>
    </location>
</feature>
<dbReference type="VEuPathDB" id="TriTrypDB:TCSYLVIO_004061"/>
<reference evidence="21 22" key="1">
    <citation type="journal article" date="2018" name="Microb. Genom.">
        <title>Expanding an expanded genome: long-read sequencing of Trypanosoma cruzi.</title>
        <authorList>
            <person name="Berna L."/>
            <person name="Rodriguez M."/>
            <person name="Chiribao M.L."/>
            <person name="Parodi-Talice A."/>
            <person name="Pita S."/>
            <person name="Rijo G."/>
            <person name="Alvarez-Valin F."/>
            <person name="Robello C."/>
        </authorList>
    </citation>
    <scope>NUCLEOTIDE SEQUENCE [LARGE SCALE GENOMIC DNA]</scope>
    <source>
        <strain evidence="21 22">Dm28c</strain>
    </source>
</reference>
<accession>A0A2V2VSI6</accession>
<comment type="similarity">
    <text evidence="2">Belongs to the ERG4/ERG24 family.</text>
</comment>
<keyword evidence="6" id="KW-0521">NADP</keyword>
<dbReference type="AlphaFoldDB" id="A0A2V2VSI6"/>
<dbReference type="FunFam" id="1.20.120.1630:FF:000011">
    <property type="entry name" value="Delta(14)-sterol reductase"/>
    <property type="match status" value="1"/>
</dbReference>
<dbReference type="EMBL" id="PRFA01000009">
    <property type="protein sequence ID" value="PWU99311.1"/>
    <property type="molecule type" value="Genomic_DNA"/>
</dbReference>
<gene>
    <name evidence="21" type="ORF">C4B63_9g508</name>
</gene>
<evidence type="ECO:0000256" key="2">
    <source>
        <dbReference type="ARBA" id="ARBA00005402"/>
    </source>
</evidence>
<keyword evidence="11" id="KW-0443">Lipid metabolism</keyword>
<keyword evidence="5 20" id="KW-0812">Transmembrane</keyword>
<dbReference type="VEuPathDB" id="TriTrypDB:TcCLB.507129.30"/>
<dbReference type="GO" id="GO:0016126">
    <property type="term" value="P:sterol biosynthetic process"/>
    <property type="evidence" value="ECO:0007669"/>
    <property type="project" value="UniProtKB-KW"/>
</dbReference>
<evidence type="ECO:0000313" key="22">
    <source>
        <dbReference type="Proteomes" id="UP000246121"/>
    </source>
</evidence>
<evidence type="ECO:0000256" key="15">
    <source>
        <dbReference type="ARBA" id="ARBA00030165"/>
    </source>
</evidence>
<evidence type="ECO:0000256" key="19">
    <source>
        <dbReference type="SAM" id="MobiDB-lite"/>
    </source>
</evidence>
<evidence type="ECO:0000256" key="10">
    <source>
        <dbReference type="ARBA" id="ARBA00023011"/>
    </source>
</evidence>
<evidence type="ECO:0000256" key="1">
    <source>
        <dbReference type="ARBA" id="ARBA00004141"/>
    </source>
</evidence>
<evidence type="ECO:0000256" key="18">
    <source>
        <dbReference type="ARBA" id="ARBA00069705"/>
    </source>
</evidence>
<feature type="transmembrane region" description="Helical" evidence="20">
    <location>
        <begin position="168"/>
        <end position="190"/>
    </location>
</feature>
<dbReference type="EC" id="1.3.1.70" evidence="3"/>
<proteinExistence type="inferred from homology"/>
<feature type="region of interest" description="Disordered" evidence="19">
    <location>
        <begin position="1"/>
        <end position="39"/>
    </location>
</feature>
<organism evidence="21 22">
    <name type="scientific">Trypanosoma cruzi</name>
    <dbReference type="NCBI Taxonomy" id="5693"/>
    <lineage>
        <taxon>Eukaryota</taxon>
        <taxon>Discoba</taxon>
        <taxon>Euglenozoa</taxon>
        <taxon>Kinetoplastea</taxon>
        <taxon>Metakinetoplastina</taxon>
        <taxon>Trypanosomatida</taxon>
        <taxon>Trypanosomatidae</taxon>
        <taxon>Trypanosoma</taxon>
        <taxon>Schizotrypanum</taxon>
    </lineage>
</organism>
<feature type="transmembrane region" description="Helical" evidence="20">
    <location>
        <begin position="138"/>
        <end position="156"/>
    </location>
</feature>
<keyword evidence="10" id="KW-0756">Sterol biosynthesis</keyword>
<keyword evidence="9" id="KW-0560">Oxidoreductase</keyword>
<dbReference type="GO" id="GO:0050613">
    <property type="term" value="F:Delta14-sterol reductase activity"/>
    <property type="evidence" value="ECO:0007669"/>
    <property type="project" value="UniProtKB-EC"/>
</dbReference>
<feature type="transmembrane region" description="Helical" evidence="20">
    <location>
        <begin position="45"/>
        <end position="65"/>
    </location>
</feature>
<feature type="transmembrane region" description="Helical" evidence="20">
    <location>
        <begin position="323"/>
        <end position="342"/>
    </location>
</feature>
<dbReference type="Pfam" id="PF01222">
    <property type="entry name" value="ERG4_ERG24"/>
    <property type="match status" value="1"/>
</dbReference>
<keyword evidence="13" id="KW-1207">Sterol metabolism</keyword>
<evidence type="ECO:0000256" key="7">
    <source>
        <dbReference type="ARBA" id="ARBA00022955"/>
    </source>
</evidence>
<evidence type="ECO:0000256" key="5">
    <source>
        <dbReference type="ARBA" id="ARBA00022692"/>
    </source>
</evidence>
<dbReference type="PANTHER" id="PTHR21257">
    <property type="entry name" value="DELTA(14)-STEROL REDUCTASE"/>
    <property type="match status" value="1"/>
</dbReference>
<evidence type="ECO:0000256" key="14">
    <source>
        <dbReference type="ARBA" id="ARBA00023221"/>
    </source>
</evidence>
<evidence type="ECO:0000256" key="11">
    <source>
        <dbReference type="ARBA" id="ARBA00023098"/>
    </source>
</evidence>
<evidence type="ECO:0000256" key="6">
    <source>
        <dbReference type="ARBA" id="ARBA00022857"/>
    </source>
</evidence>
<dbReference type="VEuPathDB" id="TriTrypDB:ECC02_007039"/>
<keyword evidence="12 20" id="KW-0472">Membrane</keyword>
<feature type="transmembrane region" description="Helical" evidence="20">
    <location>
        <begin position="97"/>
        <end position="117"/>
    </location>
</feature>
<dbReference type="Gene3D" id="1.20.120.1630">
    <property type="match status" value="1"/>
</dbReference>
<evidence type="ECO:0000256" key="13">
    <source>
        <dbReference type="ARBA" id="ARBA00023166"/>
    </source>
</evidence>
<dbReference type="VEuPathDB" id="TriTrypDB:TcG_08784"/>
<evidence type="ECO:0000256" key="9">
    <source>
        <dbReference type="ARBA" id="ARBA00023002"/>
    </source>
</evidence>
<dbReference type="VEuPathDB" id="TriTrypDB:TcCLB.507969.60"/>
<dbReference type="VEuPathDB" id="TriTrypDB:C4B63_9g508"/>
<evidence type="ECO:0000256" key="16">
    <source>
        <dbReference type="ARBA" id="ARBA00031227"/>
    </source>
</evidence>
<dbReference type="VEuPathDB" id="TriTrypDB:Tc_MARK_2807"/>
<dbReference type="VEuPathDB" id="TriTrypDB:TcYC6_0051540"/>
<dbReference type="VEuPathDB" id="TriTrypDB:TcCL_NonESM08609"/>
<dbReference type="GO" id="GO:0005789">
    <property type="term" value="C:endoplasmic reticulum membrane"/>
    <property type="evidence" value="ECO:0007669"/>
    <property type="project" value="TreeGrafter"/>
</dbReference>
<sequence length="457" mass="51343">MPRSSRGASRSRSRTPRRATSLTRVRAPEPKQSTPLNPRTVEYEWGGPVGALALTVLLPAFVLIINVQCGEEQCAVTGIYNLPTEILETIRASLSQLPFAIGLELAWLLLHALLYMVPIGGRVKGTKLRNGKTLVYNMNAVYVFVFTHAVLGGLHYNGIFRLAGLAEMFAPLMIASIIISTGMSIVLYLASFRAPTVLLSLGGNTGNPVYDFWMGRELNPRTGSLDWKFMCELRPGLIGWSVLNWAFVLKAVEAGTCTPSIIIIALLESFYVFDGLLLESGTLTMMDIVHDGFGFMLCFGDLTWVPFTYTLKTKFLAYHPVKMSNAYVAFSCMLAVFGYVVFRGSNRQKNKFRQNPHDKAVMNLKVMETSRGKSLIISGYWGICRHPNYVGDWLMTFAWSALTGIEAILPYYQPVYFAVLLIHRQLRDERQMAEKYGDADWKKLCSIVRYRLIPYVY</sequence>
<dbReference type="VEuPathDB" id="TriTrypDB:C3747_12g325"/>
<keyword evidence="14" id="KW-0753">Steroid metabolism</keyword>
<dbReference type="InterPro" id="IPR018083">
    <property type="entry name" value="Sterol_reductase_CS"/>
</dbReference>
<keyword evidence="4" id="KW-0444">Lipid biosynthesis</keyword>
<evidence type="ECO:0000256" key="17">
    <source>
        <dbReference type="ARBA" id="ARBA00060577"/>
    </source>
</evidence>
<evidence type="ECO:0000313" key="21">
    <source>
        <dbReference type="EMBL" id="PWU99311.1"/>
    </source>
</evidence>
<dbReference type="InterPro" id="IPR001171">
    <property type="entry name" value="ERG24_DHCR-like"/>
</dbReference>
<dbReference type="Proteomes" id="UP000246121">
    <property type="component" value="Unassembled WGS sequence"/>
</dbReference>
<evidence type="ECO:0000256" key="8">
    <source>
        <dbReference type="ARBA" id="ARBA00022989"/>
    </source>
</evidence>
<dbReference type="OrthoDB" id="5326588at2759"/>
<dbReference type="VEuPathDB" id="TriTrypDB:TcBrA4_0102660"/>
<comment type="subcellular location">
    <subcellularLocation>
        <location evidence="1">Membrane</location>
        <topology evidence="1">Multi-pass membrane protein</topology>
    </subcellularLocation>
</comment>
<keyword evidence="8 20" id="KW-1133">Transmembrane helix</keyword>
<evidence type="ECO:0000256" key="20">
    <source>
        <dbReference type="SAM" id="Phobius"/>
    </source>
</evidence>
<name>A0A2V2VSI6_TRYCR</name>
<keyword evidence="7" id="KW-0752">Steroid biosynthesis</keyword>
<evidence type="ECO:0000256" key="3">
    <source>
        <dbReference type="ARBA" id="ARBA00012413"/>
    </source>
</evidence>
<dbReference type="PANTHER" id="PTHR21257:SF52">
    <property type="entry name" value="DELTA(14)-STEROL REDUCTASE TM7SF2"/>
    <property type="match status" value="1"/>
</dbReference>
<dbReference type="PROSITE" id="PS01017">
    <property type="entry name" value="STEROL_REDUCT_1"/>
    <property type="match status" value="1"/>
</dbReference>
<dbReference type="VEuPathDB" id="TriTrypDB:BCY84_18238"/>